<gene>
    <name evidence="5" type="ORF">Aiant_26490</name>
</gene>
<name>A0ABN6C9B8_9ACTN</name>
<dbReference type="CDD" id="cd06583">
    <property type="entry name" value="PGRP"/>
    <property type="match status" value="1"/>
</dbReference>
<dbReference type="Pfam" id="PF01510">
    <property type="entry name" value="Amidase_2"/>
    <property type="match status" value="1"/>
</dbReference>
<evidence type="ECO:0000256" key="2">
    <source>
        <dbReference type="SAM" id="MobiDB-lite"/>
    </source>
</evidence>
<dbReference type="Gene3D" id="2.60.120.260">
    <property type="entry name" value="Galactose-binding domain-like"/>
    <property type="match status" value="1"/>
</dbReference>
<accession>A0ABN6C9B8</accession>
<evidence type="ECO:0000259" key="4">
    <source>
        <dbReference type="SMART" id="SM00701"/>
    </source>
</evidence>
<evidence type="ECO:0000313" key="5">
    <source>
        <dbReference type="EMBL" id="BCJ41992.1"/>
    </source>
</evidence>
<dbReference type="InterPro" id="IPR006619">
    <property type="entry name" value="PGRP_domain_met/bac"/>
</dbReference>
<keyword evidence="3" id="KW-0812">Transmembrane</keyword>
<evidence type="ECO:0000313" key="6">
    <source>
        <dbReference type="Proteomes" id="UP000676967"/>
    </source>
</evidence>
<keyword evidence="3" id="KW-1133">Transmembrane helix</keyword>
<dbReference type="InterPro" id="IPR002502">
    <property type="entry name" value="Amidase_domain"/>
</dbReference>
<dbReference type="EMBL" id="AP023356">
    <property type="protein sequence ID" value="BCJ41992.1"/>
    <property type="molecule type" value="Genomic_DNA"/>
</dbReference>
<reference evidence="5 6" key="1">
    <citation type="submission" date="2020-08" db="EMBL/GenBank/DDBJ databases">
        <title>Whole genome shotgun sequence of Actinoplanes ianthinogenes NBRC 13996.</title>
        <authorList>
            <person name="Komaki H."/>
            <person name="Tamura T."/>
        </authorList>
    </citation>
    <scope>NUCLEOTIDE SEQUENCE [LARGE SCALE GENOMIC DNA]</scope>
    <source>
        <strain evidence="5 6">NBRC 13996</strain>
    </source>
</reference>
<dbReference type="InterPro" id="IPR036505">
    <property type="entry name" value="Amidase/PGRP_sf"/>
</dbReference>
<organism evidence="5 6">
    <name type="scientific">Actinoplanes ianthinogenes</name>
    <dbReference type="NCBI Taxonomy" id="122358"/>
    <lineage>
        <taxon>Bacteria</taxon>
        <taxon>Bacillati</taxon>
        <taxon>Actinomycetota</taxon>
        <taxon>Actinomycetes</taxon>
        <taxon>Micromonosporales</taxon>
        <taxon>Micromonosporaceae</taxon>
        <taxon>Actinoplanes</taxon>
    </lineage>
</organism>
<feature type="domain" description="Peptidoglycan recognition protein family" evidence="4">
    <location>
        <begin position="192"/>
        <end position="340"/>
    </location>
</feature>
<protein>
    <recommendedName>
        <fullName evidence="4">Peptidoglycan recognition protein family domain-containing protein</fullName>
    </recommendedName>
</protein>
<keyword evidence="3" id="KW-0472">Membrane</keyword>
<dbReference type="PANTHER" id="PTHR11022">
    <property type="entry name" value="PEPTIDOGLYCAN RECOGNITION PROTEIN"/>
    <property type="match status" value="1"/>
</dbReference>
<proteinExistence type="inferred from homology"/>
<evidence type="ECO:0000256" key="3">
    <source>
        <dbReference type="SAM" id="Phobius"/>
    </source>
</evidence>
<keyword evidence="6" id="KW-1185">Reference proteome</keyword>
<comment type="similarity">
    <text evidence="1">Belongs to the N-acetylmuramoyl-L-alanine amidase 2 family.</text>
</comment>
<evidence type="ECO:0000256" key="1">
    <source>
        <dbReference type="ARBA" id="ARBA00007553"/>
    </source>
</evidence>
<dbReference type="SMART" id="SM00701">
    <property type="entry name" value="PGRP"/>
    <property type="match status" value="1"/>
</dbReference>
<feature type="transmembrane region" description="Helical" evidence="3">
    <location>
        <begin position="25"/>
        <end position="48"/>
    </location>
</feature>
<dbReference type="PANTHER" id="PTHR11022:SF41">
    <property type="entry name" value="PEPTIDOGLYCAN-RECOGNITION PROTEIN LC-RELATED"/>
    <property type="match status" value="1"/>
</dbReference>
<dbReference type="SUPFAM" id="SSF55846">
    <property type="entry name" value="N-acetylmuramoyl-L-alanine amidase-like"/>
    <property type="match status" value="1"/>
</dbReference>
<dbReference type="Gene3D" id="3.40.80.10">
    <property type="entry name" value="Peptidoglycan recognition protein-like"/>
    <property type="match status" value="1"/>
</dbReference>
<dbReference type="InterPro" id="IPR015510">
    <property type="entry name" value="PGRP"/>
</dbReference>
<feature type="region of interest" description="Disordered" evidence="2">
    <location>
        <begin position="551"/>
        <end position="593"/>
    </location>
</feature>
<feature type="compositionally biased region" description="Polar residues" evidence="2">
    <location>
        <begin position="566"/>
        <end position="584"/>
    </location>
</feature>
<sequence length="684" mass="71104">MVAGSLPNRPLPPVAGESRMRRNRLVTAMVAATPAIALAIVGLTPAAAPPLLQTFALSGGMRLVADTGTSAAELPQRSTERFSLVGVTWDDPRAMAAGTIEVRTRPVGGRSWTPWQALETDAPDESGGTAARGASDPLWVGPSNGVQARVIGTGALPAGMRVDLINPDAGPAPVEPEPAAFSASDLPARPVPKLMTRAAWGANEKIVKEAPTYTGPVGVFFVHHTATGNGYSCKSSTSVVRGIEAYQVKSKGWNDIGYNFLVDKCGTIFEGRRGGVTRNVLGAHTLGFNTNASAVAVIGDYRSAALSSAARLSVAQLAAYKLGAHGYAPAGRVLVTSGGSPKFKVGRQVTLNRISGHRDAGLTECPGNALYAQLPAIRRLAGAAPSGLHVAKVSRAWLWSGTYWTTGRLVPLWDLATSTRMINRFDVYVDGKLALSRANWTRLGELRLAPGEHTVAIRAVHLSGRTATVSIPVVADVTPPAFTGLPQVSLTGGTVGTTAPIRLSWTATDPAGLRGVQITGASRAALGGTVRSLTGTAPIGTASSWTVAATDHAGNRREATLGRTPEVSQETEATRTGSWRTSSDTGHLGGAAASATTGDASLTWSFSGSSAALVVGRTTTSGRVGVYVDGAFQGYVDTRSTAPMYRRVVWTRSWAEGGEHTVRVVPEATAGRPKVIIDGLIHLG</sequence>
<dbReference type="Proteomes" id="UP000676967">
    <property type="component" value="Chromosome"/>
</dbReference>